<dbReference type="PANTHER" id="PTHR13887">
    <property type="entry name" value="GLUTATHIONE S-TRANSFERASE KAPPA"/>
    <property type="match status" value="1"/>
</dbReference>
<reference evidence="2" key="1">
    <citation type="submission" date="2021-12" db="EMBL/GenBank/DDBJ databases">
        <title>Convergent genome expansion in fungi linked to evolution of root-endophyte symbiosis.</title>
        <authorList>
            <consortium name="DOE Joint Genome Institute"/>
            <person name="Ke Y.-H."/>
            <person name="Bonito G."/>
            <person name="Liao H.-L."/>
            <person name="Looney B."/>
            <person name="Rojas-Flechas A."/>
            <person name="Nash J."/>
            <person name="Hameed K."/>
            <person name="Schadt C."/>
            <person name="Martin F."/>
            <person name="Crous P.W."/>
            <person name="Miettinen O."/>
            <person name="Magnuson J.K."/>
            <person name="Labbe J."/>
            <person name="Jacobson D."/>
            <person name="Doktycz M.J."/>
            <person name="Veneault-Fourrey C."/>
            <person name="Kuo A."/>
            <person name="Mondo S."/>
            <person name="Calhoun S."/>
            <person name="Riley R."/>
            <person name="Ohm R."/>
            <person name="LaButti K."/>
            <person name="Andreopoulos B."/>
            <person name="Pangilinan J."/>
            <person name="Nolan M."/>
            <person name="Tritt A."/>
            <person name="Clum A."/>
            <person name="Lipzen A."/>
            <person name="Daum C."/>
            <person name="Barry K."/>
            <person name="Grigoriev I.V."/>
            <person name="Vilgalys R."/>
        </authorList>
    </citation>
    <scope>NUCLEOTIDE SEQUENCE</scope>
    <source>
        <strain evidence="2">PMI_201</strain>
    </source>
</reference>
<dbReference type="InterPro" id="IPR001853">
    <property type="entry name" value="DSBA-like_thioredoxin_dom"/>
</dbReference>
<dbReference type="EMBL" id="JAJTJA010000002">
    <property type="protein sequence ID" value="KAH8704231.1"/>
    <property type="molecule type" value="Genomic_DNA"/>
</dbReference>
<dbReference type="GeneID" id="70240880"/>
<evidence type="ECO:0000259" key="1">
    <source>
        <dbReference type="Pfam" id="PF01323"/>
    </source>
</evidence>
<name>A0AAD4KZ67_9EURO</name>
<proteinExistence type="predicted"/>
<dbReference type="AlphaFoldDB" id="A0AAD4KZ67"/>
<dbReference type="PANTHER" id="PTHR13887:SF41">
    <property type="entry name" value="THIOREDOXIN SUPERFAMILY PROTEIN"/>
    <property type="match status" value="1"/>
</dbReference>
<dbReference type="Pfam" id="PF01323">
    <property type="entry name" value="DSBA"/>
    <property type="match status" value="1"/>
</dbReference>
<dbReference type="RefSeq" id="XP_046077249.1">
    <property type="nucleotide sequence ID" value="XM_046210593.1"/>
</dbReference>
<comment type="caution">
    <text evidence="2">The sequence shown here is derived from an EMBL/GenBank/DDBJ whole genome shotgun (WGS) entry which is preliminary data.</text>
</comment>
<protein>
    <submittedName>
        <fullName evidence="2">DSBA-like thioredoxin domain protein</fullName>
    </submittedName>
</protein>
<evidence type="ECO:0000313" key="2">
    <source>
        <dbReference type="EMBL" id="KAH8704231.1"/>
    </source>
</evidence>
<keyword evidence="3" id="KW-1185">Reference proteome</keyword>
<dbReference type="InterPro" id="IPR036249">
    <property type="entry name" value="Thioredoxin-like_sf"/>
</dbReference>
<accession>A0AAD4KZ67</accession>
<evidence type="ECO:0000313" key="3">
    <source>
        <dbReference type="Proteomes" id="UP001201262"/>
    </source>
</evidence>
<dbReference type="Proteomes" id="UP001201262">
    <property type="component" value="Unassembled WGS sequence"/>
</dbReference>
<sequence length="220" mass="24422">MTNYKIDIVSDTICPWCYIGHRRLSKAIAQHTQAYPTDTFSISWHAFYLNPDGAAYPGINKMAMYEARLGGPERAKAMAARLTATGAAEGIAFSYGGNTGRTRDSHRLVYLAGQKYGAEKQTQVVEALFRAYFEEEKNITDKAVLLHAATESEARLPRDEVQAWLDSDLGGKEVDQEAYGATSKFVTGVPNFTIQGKYVVEGAEDPAQFLEVFQTVKRYD</sequence>
<gene>
    <name evidence="2" type="ORF">BGW36DRAFT_288580</name>
</gene>
<dbReference type="Gene3D" id="3.40.30.10">
    <property type="entry name" value="Glutaredoxin"/>
    <property type="match status" value="1"/>
</dbReference>
<organism evidence="2 3">
    <name type="scientific">Talaromyces proteolyticus</name>
    <dbReference type="NCBI Taxonomy" id="1131652"/>
    <lineage>
        <taxon>Eukaryota</taxon>
        <taxon>Fungi</taxon>
        <taxon>Dikarya</taxon>
        <taxon>Ascomycota</taxon>
        <taxon>Pezizomycotina</taxon>
        <taxon>Eurotiomycetes</taxon>
        <taxon>Eurotiomycetidae</taxon>
        <taxon>Eurotiales</taxon>
        <taxon>Trichocomaceae</taxon>
        <taxon>Talaromyces</taxon>
        <taxon>Talaromyces sect. Bacilispori</taxon>
    </lineage>
</organism>
<dbReference type="SUPFAM" id="SSF52833">
    <property type="entry name" value="Thioredoxin-like"/>
    <property type="match status" value="1"/>
</dbReference>
<feature type="domain" description="DSBA-like thioredoxin" evidence="1">
    <location>
        <begin position="6"/>
        <end position="212"/>
    </location>
</feature>
<dbReference type="GO" id="GO:0016491">
    <property type="term" value="F:oxidoreductase activity"/>
    <property type="evidence" value="ECO:0007669"/>
    <property type="project" value="InterPro"/>
</dbReference>
<dbReference type="CDD" id="cd03024">
    <property type="entry name" value="DsbA_FrnE"/>
    <property type="match status" value="1"/>
</dbReference>